<reference evidence="4" key="1">
    <citation type="submission" date="2021-02" db="EMBL/GenBank/DDBJ databases">
        <authorList>
            <person name="Dougan E. K."/>
            <person name="Rhodes N."/>
            <person name="Thang M."/>
            <person name="Chan C."/>
        </authorList>
    </citation>
    <scope>NUCLEOTIDE SEQUENCE</scope>
</reference>
<dbReference type="Proteomes" id="UP000604046">
    <property type="component" value="Unassembled WGS sequence"/>
</dbReference>
<keyword evidence="3" id="KW-0732">Signal</keyword>
<sequence>MGSYDFYTLVTCLLILALQIHNPFQERTCREPTPRPQEPAEAGAVPSAPTRRPREVAAAASSPGLSTDALLRELDSLQDKAKEQQETLAAAGRMPPPSPILQHLKETEAAMPPQVQVPPRAAPQPMPQAQVPPGLSAAPAPQGAGVLVRRREELGQVLQAQMPRGLGVLLGVGRGDFAVRLLRDWTSSHGLYLVDPYIHQWRGYDDPANLQDNDHQLIFEDLRNRLEPFEGRYVLVRDFSYSFAEVYKRGDQTPAVATFIYVDANHAEEAVSRDLELWWPILAPGGLMGGSTYMDDSGRNIYVRSAVDKFAARRQLQVITTTDDMPASWFIVKP</sequence>
<dbReference type="Gene3D" id="3.40.50.150">
    <property type="entry name" value="Vaccinia Virus protein VP39"/>
    <property type="match status" value="1"/>
</dbReference>
<evidence type="ECO:0000313" key="4">
    <source>
        <dbReference type="EMBL" id="CAE7343521.1"/>
    </source>
</evidence>
<keyword evidence="5" id="KW-1185">Reference proteome</keyword>
<comment type="caution">
    <text evidence="4">The sequence shown here is derived from an EMBL/GenBank/DDBJ whole genome shotgun (WGS) entry which is preliminary data.</text>
</comment>
<evidence type="ECO:0000313" key="5">
    <source>
        <dbReference type="Proteomes" id="UP000604046"/>
    </source>
</evidence>
<organism evidence="4 5">
    <name type="scientific">Symbiodinium natans</name>
    <dbReference type="NCBI Taxonomy" id="878477"/>
    <lineage>
        <taxon>Eukaryota</taxon>
        <taxon>Sar</taxon>
        <taxon>Alveolata</taxon>
        <taxon>Dinophyceae</taxon>
        <taxon>Suessiales</taxon>
        <taxon>Symbiodiniaceae</taxon>
        <taxon>Symbiodinium</taxon>
    </lineage>
</organism>
<gene>
    <name evidence="4" type="ORF">SNAT2548_LOCUS17991</name>
</gene>
<dbReference type="EMBL" id="CAJNDS010002130">
    <property type="protein sequence ID" value="CAE7343521.1"/>
    <property type="molecule type" value="Genomic_DNA"/>
</dbReference>
<dbReference type="InterPro" id="IPR029063">
    <property type="entry name" value="SAM-dependent_MTases_sf"/>
</dbReference>
<feature type="chain" id="PRO_5032789709" evidence="3">
    <location>
        <begin position="26"/>
        <end position="334"/>
    </location>
</feature>
<dbReference type="Pfam" id="PF13578">
    <property type="entry name" value="Methyltransf_24"/>
    <property type="match status" value="1"/>
</dbReference>
<feature type="region of interest" description="Disordered" evidence="2">
    <location>
        <begin position="120"/>
        <end position="143"/>
    </location>
</feature>
<evidence type="ECO:0000256" key="2">
    <source>
        <dbReference type="SAM" id="MobiDB-lite"/>
    </source>
</evidence>
<dbReference type="PANTHER" id="PTHR37909:SF1">
    <property type="entry name" value="S-ADENOSYL-L-METHIONINE-DEPENDENT METHYLTRANSFERASES SUPERFAMILY PROTEIN"/>
    <property type="match status" value="1"/>
</dbReference>
<feature type="region of interest" description="Disordered" evidence="2">
    <location>
        <begin position="27"/>
        <end position="67"/>
    </location>
</feature>
<keyword evidence="1" id="KW-0175">Coiled coil</keyword>
<dbReference type="AlphaFoldDB" id="A0A812P7S8"/>
<name>A0A812P7S8_9DINO</name>
<feature type="signal peptide" evidence="3">
    <location>
        <begin position="1"/>
        <end position="25"/>
    </location>
</feature>
<evidence type="ECO:0000256" key="1">
    <source>
        <dbReference type="SAM" id="Coils"/>
    </source>
</evidence>
<feature type="coiled-coil region" evidence="1">
    <location>
        <begin position="67"/>
        <end position="94"/>
    </location>
</feature>
<proteinExistence type="predicted"/>
<evidence type="ECO:0000256" key="3">
    <source>
        <dbReference type="SAM" id="SignalP"/>
    </source>
</evidence>
<dbReference type="PANTHER" id="PTHR37909">
    <property type="entry name" value="S-ADENOSYL-L-METHIONINE-DEPENDENT METHYLTRANSFERASES SUPERFAMILY PROTEIN"/>
    <property type="match status" value="1"/>
</dbReference>
<dbReference type="OrthoDB" id="186626at2759"/>
<accession>A0A812P7S8</accession>
<protein>
    <submittedName>
        <fullName evidence="4">Uncharacterized protein</fullName>
    </submittedName>
</protein>